<dbReference type="AlphaFoldDB" id="A0A6G1G1E9"/>
<reference evidence="3 5" key="1">
    <citation type="submission" date="2020-01" db="EMBL/GenBank/DDBJ databases">
        <authorList>
            <consortium name="DOE Joint Genome Institute"/>
            <person name="Haridas S."/>
            <person name="Albert R."/>
            <person name="Binder M."/>
            <person name="Bloem J."/>
            <person name="Labutti K."/>
            <person name="Salamov A."/>
            <person name="Andreopoulos B."/>
            <person name="Baker S.E."/>
            <person name="Barry K."/>
            <person name="Bills G."/>
            <person name="Bluhm B.H."/>
            <person name="Cannon C."/>
            <person name="Castanera R."/>
            <person name="Culley D.E."/>
            <person name="Daum C."/>
            <person name="Ezra D."/>
            <person name="Gonzalez J.B."/>
            <person name="Henrissat B."/>
            <person name="Kuo A."/>
            <person name="Liang C."/>
            <person name="Lipzen A."/>
            <person name="Lutzoni F."/>
            <person name="Magnuson J."/>
            <person name="Mondo S."/>
            <person name="Nolan M."/>
            <person name="Ohm R."/>
            <person name="Pangilinan J."/>
            <person name="Park H.-J."/>
            <person name="Ramirez L."/>
            <person name="Alfaro M."/>
            <person name="Sun H."/>
            <person name="Tritt A."/>
            <person name="Yoshinaga Y."/>
            <person name="Zwiers L.-H."/>
            <person name="Turgeon B.G."/>
            <person name="Goodwin S.B."/>
            <person name="Spatafora J.W."/>
            <person name="Crous P.W."/>
            <person name="Grigoriev I.V."/>
        </authorList>
    </citation>
    <scope>NUCLEOTIDE SEQUENCE</scope>
    <source>
        <strain evidence="3 5">CBS 781.70</strain>
    </source>
</reference>
<evidence type="ECO:0000313" key="4">
    <source>
        <dbReference type="Proteomes" id="UP000504638"/>
    </source>
</evidence>
<sequence length="620" mass="67768">MHPILPDDTVSSPVILSMSSEEPETLFLGCDTRKAILLREEVPSSLVRYTSAQLEKDDTTTGSQKTMDLLRTWLEMCIANHPDCTKYCSQKSSTPPTRVLDVGSKGTADDPKLFVSNGINAPYLALSHCWGKSPIPTTTTANIAERQTGIPFGILPKNFQDAIVVARLLSIRYLWIDSLCIVQDSKQDWDIESARMAAVYKNAVCTLAAAGSADPSGGLFGIRDPRVNRPCWLPIPTENGSEGVETNTQGSFWCQPGLRPNGPLYTRAWVLQEQALSGRMVSFSANRIFWDCLEASRSELKLSSSAVEGPTGEALIKFKRLTAQIDSPSSPEDATSSSPEDATSSSPEDATSSSPEDAISSSPEDATVLPGFKDAGYTTWYDILHSYMDRKVTYNTDRLPAISAVAQEMSQILDDQYYAGIWRGDLIVGLLWCCYSKDWSRIKPPLKYVAPSWSWASIQSGLSCSRDFRAIPEEGDPRSFKGGSSGDSERDYAELEILEINTSPSGPSTFGSLASGSVSLKCWIKFAVLSITSGANNLLETDSGLQIGGFIADEPLRDDMQGRELWCLLAGWHEDFPDMSTCLILLPTGFAVDECRRIGVGGVAEQSWDTVTEMRRVVIV</sequence>
<dbReference type="PANTHER" id="PTHR33112">
    <property type="entry name" value="DOMAIN PROTEIN, PUTATIVE-RELATED"/>
    <property type="match status" value="1"/>
</dbReference>
<evidence type="ECO:0000259" key="2">
    <source>
        <dbReference type="Pfam" id="PF06985"/>
    </source>
</evidence>
<dbReference type="OrthoDB" id="3486565at2759"/>
<dbReference type="EMBL" id="ML975161">
    <property type="protein sequence ID" value="KAF1811629.1"/>
    <property type="molecule type" value="Genomic_DNA"/>
</dbReference>
<dbReference type="GeneID" id="54418734"/>
<dbReference type="PANTHER" id="PTHR33112:SF10">
    <property type="entry name" value="TOL"/>
    <property type="match status" value="1"/>
</dbReference>
<keyword evidence="4" id="KW-1185">Reference proteome</keyword>
<dbReference type="RefSeq" id="XP_033533260.1">
    <property type="nucleotide sequence ID" value="XM_033678164.1"/>
</dbReference>
<evidence type="ECO:0000256" key="1">
    <source>
        <dbReference type="SAM" id="MobiDB-lite"/>
    </source>
</evidence>
<feature type="compositionally biased region" description="Low complexity" evidence="1">
    <location>
        <begin position="326"/>
        <end position="365"/>
    </location>
</feature>
<organism evidence="3">
    <name type="scientific">Eremomyces bilateralis CBS 781.70</name>
    <dbReference type="NCBI Taxonomy" id="1392243"/>
    <lineage>
        <taxon>Eukaryota</taxon>
        <taxon>Fungi</taxon>
        <taxon>Dikarya</taxon>
        <taxon>Ascomycota</taxon>
        <taxon>Pezizomycotina</taxon>
        <taxon>Dothideomycetes</taxon>
        <taxon>Dothideomycetes incertae sedis</taxon>
        <taxon>Eremomycetales</taxon>
        <taxon>Eremomycetaceae</taxon>
        <taxon>Eremomyces</taxon>
    </lineage>
</organism>
<feature type="region of interest" description="Disordered" evidence="1">
    <location>
        <begin position="326"/>
        <end position="367"/>
    </location>
</feature>
<reference evidence="5" key="3">
    <citation type="submission" date="2025-04" db="UniProtKB">
        <authorList>
            <consortium name="RefSeq"/>
        </authorList>
    </citation>
    <scope>IDENTIFICATION</scope>
    <source>
        <strain evidence="5">CBS 781.70</strain>
    </source>
</reference>
<dbReference type="Proteomes" id="UP000504638">
    <property type="component" value="Unplaced"/>
</dbReference>
<gene>
    <name evidence="3 5" type="ORF">P152DRAFT_450319</name>
</gene>
<evidence type="ECO:0000313" key="5">
    <source>
        <dbReference type="RefSeq" id="XP_033533260.1"/>
    </source>
</evidence>
<proteinExistence type="predicted"/>
<feature type="domain" description="Heterokaryon incompatibility" evidence="2">
    <location>
        <begin position="123"/>
        <end position="273"/>
    </location>
</feature>
<reference evidence="5" key="2">
    <citation type="submission" date="2020-04" db="EMBL/GenBank/DDBJ databases">
        <authorList>
            <consortium name="NCBI Genome Project"/>
        </authorList>
    </citation>
    <scope>NUCLEOTIDE SEQUENCE</scope>
    <source>
        <strain evidence="5">CBS 781.70</strain>
    </source>
</reference>
<accession>A0A6G1G1E9</accession>
<dbReference type="Pfam" id="PF06985">
    <property type="entry name" value="HET"/>
    <property type="match status" value="1"/>
</dbReference>
<evidence type="ECO:0000313" key="3">
    <source>
        <dbReference type="EMBL" id="KAF1811629.1"/>
    </source>
</evidence>
<dbReference type="InterPro" id="IPR010730">
    <property type="entry name" value="HET"/>
</dbReference>
<protein>
    <submittedName>
        <fullName evidence="3 5">HET-domain-containing protein</fullName>
    </submittedName>
</protein>
<name>A0A6G1G1E9_9PEZI</name>